<gene>
    <name evidence="1" type="ORF">BD410DRAFT_834035</name>
</gene>
<proteinExistence type="predicted"/>
<evidence type="ECO:0008006" key="3">
    <source>
        <dbReference type="Google" id="ProtNLM"/>
    </source>
</evidence>
<dbReference type="VEuPathDB" id="FungiDB:BD410DRAFT_834035"/>
<evidence type="ECO:0000313" key="1">
    <source>
        <dbReference type="EMBL" id="TDL29782.1"/>
    </source>
</evidence>
<reference evidence="1 2" key="1">
    <citation type="submission" date="2018-06" db="EMBL/GenBank/DDBJ databases">
        <title>A transcriptomic atlas of mushroom development highlights an independent origin of complex multicellularity.</title>
        <authorList>
            <consortium name="DOE Joint Genome Institute"/>
            <person name="Krizsan K."/>
            <person name="Almasi E."/>
            <person name="Merenyi Z."/>
            <person name="Sahu N."/>
            <person name="Viragh M."/>
            <person name="Koszo T."/>
            <person name="Mondo S."/>
            <person name="Kiss B."/>
            <person name="Balint B."/>
            <person name="Kues U."/>
            <person name="Barry K."/>
            <person name="Hegedus J.C."/>
            <person name="Henrissat B."/>
            <person name="Johnson J."/>
            <person name="Lipzen A."/>
            <person name="Ohm R."/>
            <person name="Nagy I."/>
            <person name="Pangilinan J."/>
            <person name="Yan J."/>
            <person name="Xiong Y."/>
            <person name="Grigoriev I.V."/>
            <person name="Hibbett D.S."/>
            <person name="Nagy L.G."/>
        </authorList>
    </citation>
    <scope>NUCLEOTIDE SEQUENCE [LARGE SCALE GENOMIC DNA]</scope>
    <source>
        <strain evidence="1 2">SZMC22713</strain>
    </source>
</reference>
<sequence>MSFGQLPPEIHSAVSSVSDISSKLSLCLVSKYFYDITLPHLYEVLCLPTRPRFLSLATTFTYKPEFARLVRHLFASDRNSYEFYVSLPDFIVCFPQNDKERTIRRQRIREWLSEREQELAAYRFAIHQVLSLTSPFLKSLTLLHYEHALNILHGLLLLPFPNLVELTIRGDYPPFPPGLYLPALERLHLAAGDTPNPFASLATIADGCPRLTHLRITEPIMCILAGPLLAHTIEIALGYATCNNQILAATKVADKCGREVAVGPPRLPPTLTHLLLQTYAAELNAFGVPYPDHVEMQERLDALQKKSDIFRLLSPLSLAANDYSLPYCFEVAHRHWEDRMEGGDGCWEDCC</sequence>
<keyword evidence="2" id="KW-1185">Reference proteome</keyword>
<accession>A0A4R5XG69</accession>
<protein>
    <recommendedName>
        <fullName evidence="3">F-box domain-containing protein</fullName>
    </recommendedName>
</protein>
<dbReference type="STRING" id="50990.A0A4R5XG69"/>
<dbReference type="AlphaFoldDB" id="A0A4R5XG69"/>
<organism evidence="1 2">
    <name type="scientific">Rickenella mellea</name>
    <dbReference type="NCBI Taxonomy" id="50990"/>
    <lineage>
        <taxon>Eukaryota</taxon>
        <taxon>Fungi</taxon>
        <taxon>Dikarya</taxon>
        <taxon>Basidiomycota</taxon>
        <taxon>Agaricomycotina</taxon>
        <taxon>Agaricomycetes</taxon>
        <taxon>Hymenochaetales</taxon>
        <taxon>Rickenellaceae</taxon>
        <taxon>Rickenella</taxon>
    </lineage>
</organism>
<dbReference type="EMBL" id="ML170156">
    <property type="protein sequence ID" value="TDL29782.1"/>
    <property type="molecule type" value="Genomic_DNA"/>
</dbReference>
<dbReference type="OrthoDB" id="3256367at2759"/>
<dbReference type="Proteomes" id="UP000294933">
    <property type="component" value="Unassembled WGS sequence"/>
</dbReference>
<name>A0A4R5XG69_9AGAM</name>
<evidence type="ECO:0000313" key="2">
    <source>
        <dbReference type="Proteomes" id="UP000294933"/>
    </source>
</evidence>